<dbReference type="SMART" id="SM00387">
    <property type="entry name" value="HATPase_c"/>
    <property type="match status" value="1"/>
</dbReference>
<evidence type="ECO:0000256" key="4">
    <source>
        <dbReference type="ARBA" id="ARBA00022679"/>
    </source>
</evidence>
<evidence type="ECO:0000256" key="6">
    <source>
        <dbReference type="PROSITE-ProRule" id="PRU00169"/>
    </source>
</evidence>
<keyword evidence="12" id="KW-1185">Reference proteome</keyword>
<sequence>MEQRRHTLLIVDDEVDVLESLRHQFHRTYRVLTATSGDQAVSLLEQNQVQLILTDQRMPGMQGDAFLSRARRIQPDAIRMLFTGYADIQAVINAVNEGHIFRYILKPWDTTELEGIIRQAADQYNLLAERKRLIAELQAANAQLVQANEELAQAGQLKTAFIEVASHEFNTPITLVLGLTELLRLSNPERSDDDTEILRQITASGRQLARLVTNMLTLLRAEDFRRTLQRSPVDLADLIRGVLDQIRPFLVVRQIQPVLHVAPDLGTFEIDADKISMVLVNLLTNAIKFTPDGGTIELSARLNGEDEATISVIDHGAGLEPQALKHLFQPFFTQFDPSRHSSGDFGFNKRGLGLGLSIAKQFVEMHDGRIAAESTPGQGTRFTIEIPRRVSPAVADRASSPPTPAPYQEAST</sequence>
<dbReference type="CDD" id="cd00082">
    <property type="entry name" value="HisKA"/>
    <property type="match status" value="1"/>
</dbReference>
<evidence type="ECO:0000256" key="8">
    <source>
        <dbReference type="SAM" id="MobiDB-lite"/>
    </source>
</evidence>
<dbReference type="EMBL" id="CP042997">
    <property type="protein sequence ID" value="QEH37980.1"/>
    <property type="molecule type" value="Genomic_DNA"/>
</dbReference>
<dbReference type="OrthoDB" id="9813394at2"/>
<keyword evidence="7" id="KW-0175">Coiled coil</keyword>
<evidence type="ECO:0000256" key="3">
    <source>
        <dbReference type="ARBA" id="ARBA00022553"/>
    </source>
</evidence>
<keyword evidence="3 6" id="KW-0597">Phosphoprotein</keyword>
<dbReference type="Proteomes" id="UP000324233">
    <property type="component" value="Chromosome"/>
</dbReference>
<dbReference type="InterPro" id="IPR004358">
    <property type="entry name" value="Sig_transdc_His_kin-like_C"/>
</dbReference>
<reference evidence="11 12" key="1">
    <citation type="submission" date="2019-08" db="EMBL/GenBank/DDBJ databases">
        <title>Deep-cultivation of Planctomycetes and their phenomic and genomic characterization uncovers novel biology.</title>
        <authorList>
            <person name="Wiegand S."/>
            <person name="Jogler M."/>
            <person name="Boedeker C."/>
            <person name="Pinto D."/>
            <person name="Vollmers J."/>
            <person name="Rivas-Marin E."/>
            <person name="Kohn T."/>
            <person name="Peeters S.H."/>
            <person name="Heuer A."/>
            <person name="Rast P."/>
            <person name="Oberbeckmann S."/>
            <person name="Bunk B."/>
            <person name="Jeske O."/>
            <person name="Meyerdierks A."/>
            <person name="Storesund J.E."/>
            <person name="Kallscheuer N."/>
            <person name="Luecker S."/>
            <person name="Lage O.M."/>
            <person name="Pohl T."/>
            <person name="Merkel B.J."/>
            <person name="Hornburger P."/>
            <person name="Mueller R.-W."/>
            <person name="Bruemmer F."/>
            <person name="Labrenz M."/>
            <person name="Spormann A.M."/>
            <person name="Op den Camp H."/>
            <person name="Overmann J."/>
            <person name="Amann R."/>
            <person name="Jetten M.S.M."/>
            <person name="Mascher T."/>
            <person name="Medema M.H."/>
            <person name="Devos D.P."/>
            <person name="Kaster A.-K."/>
            <person name="Ovreas L."/>
            <person name="Rohde M."/>
            <person name="Galperin M.Y."/>
            <person name="Jogler C."/>
        </authorList>
    </citation>
    <scope>NUCLEOTIDE SEQUENCE [LARGE SCALE GENOMIC DNA]</scope>
    <source>
        <strain evidence="11 12">OJF2</strain>
    </source>
</reference>
<dbReference type="InterPro" id="IPR011006">
    <property type="entry name" value="CheY-like_superfamily"/>
</dbReference>
<dbReference type="RefSeq" id="WP_148597474.1">
    <property type="nucleotide sequence ID" value="NZ_CP042997.1"/>
</dbReference>
<dbReference type="PROSITE" id="PS50109">
    <property type="entry name" value="HIS_KIN"/>
    <property type="match status" value="1"/>
</dbReference>
<evidence type="ECO:0000256" key="7">
    <source>
        <dbReference type="SAM" id="Coils"/>
    </source>
</evidence>
<dbReference type="AlphaFoldDB" id="A0A5B9WDK7"/>
<accession>A0A5B9WDK7</accession>
<feature type="domain" description="Histidine kinase" evidence="9">
    <location>
        <begin position="164"/>
        <end position="390"/>
    </location>
</feature>
<gene>
    <name evidence="11" type="primary">todS_2</name>
    <name evidence="11" type="ORF">OJF2_65760</name>
</gene>
<dbReference type="FunFam" id="3.30.565.10:FF:000006">
    <property type="entry name" value="Sensor histidine kinase WalK"/>
    <property type="match status" value="1"/>
</dbReference>
<dbReference type="InterPro" id="IPR001789">
    <property type="entry name" value="Sig_transdc_resp-reg_receiver"/>
</dbReference>
<dbReference type="SMART" id="SM00388">
    <property type="entry name" value="HisKA"/>
    <property type="match status" value="1"/>
</dbReference>
<feature type="modified residue" description="4-aspartylphosphate" evidence="6">
    <location>
        <position position="55"/>
    </location>
</feature>
<evidence type="ECO:0000256" key="5">
    <source>
        <dbReference type="ARBA" id="ARBA00022777"/>
    </source>
</evidence>
<dbReference type="PANTHER" id="PTHR43547:SF2">
    <property type="entry name" value="HYBRID SIGNAL TRANSDUCTION HISTIDINE KINASE C"/>
    <property type="match status" value="1"/>
</dbReference>
<dbReference type="SUPFAM" id="SSF47384">
    <property type="entry name" value="Homodimeric domain of signal transducing histidine kinase"/>
    <property type="match status" value="1"/>
</dbReference>
<dbReference type="InterPro" id="IPR003661">
    <property type="entry name" value="HisK_dim/P_dom"/>
</dbReference>
<dbReference type="Gene3D" id="3.30.565.10">
    <property type="entry name" value="Histidine kinase-like ATPase, C-terminal domain"/>
    <property type="match status" value="1"/>
</dbReference>
<dbReference type="SUPFAM" id="SSF55874">
    <property type="entry name" value="ATPase domain of HSP90 chaperone/DNA topoisomerase II/histidine kinase"/>
    <property type="match status" value="1"/>
</dbReference>
<evidence type="ECO:0000256" key="2">
    <source>
        <dbReference type="ARBA" id="ARBA00012438"/>
    </source>
</evidence>
<evidence type="ECO:0000313" key="11">
    <source>
        <dbReference type="EMBL" id="QEH37980.1"/>
    </source>
</evidence>
<evidence type="ECO:0000256" key="1">
    <source>
        <dbReference type="ARBA" id="ARBA00000085"/>
    </source>
</evidence>
<evidence type="ECO:0000259" key="10">
    <source>
        <dbReference type="PROSITE" id="PS50110"/>
    </source>
</evidence>
<organism evidence="11 12">
    <name type="scientific">Aquisphaera giovannonii</name>
    <dbReference type="NCBI Taxonomy" id="406548"/>
    <lineage>
        <taxon>Bacteria</taxon>
        <taxon>Pseudomonadati</taxon>
        <taxon>Planctomycetota</taxon>
        <taxon>Planctomycetia</taxon>
        <taxon>Isosphaerales</taxon>
        <taxon>Isosphaeraceae</taxon>
        <taxon>Aquisphaera</taxon>
    </lineage>
</organism>
<dbReference type="InterPro" id="IPR003594">
    <property type="entry name" value="HATPase_dom"/>
</dbReference>
<dbReference type="CDD" id="cd17569">
    <property type="entry name" value="REC_HupR-like"/>
    <property type="match status" value="1"/>
</dbReference>
<protein>
    <recommendedName>
        <fullName evidence="2">histidine kinase</fullName>
        <ecNumber evidence="2">2.7.13.3</ecNumber>
    </recommendedName>
</protein>
<comment type="catalytic activity">
    <reaction evidence="1">
        <text>ATP + protein L-histidine = ADP + protein N-phospho-L-histidine.</text>
        <dbReference type="EC" id="2.7.13.3"/>
    </reaction>
</comment>
<dbReference type="PANTHER" id="PTHR43547">
    <property type="entry name" value="TWO-COMPONENT HISTIDINE KINASE"/>
    <property type="match status" value="1"/>
</dbReference>
<dbReference type="Pfam" id="PF00512">
    <property type="entry name" value="HisKA"/>
    <property type="match status" value="1"/>
</dbReference>
<evidence type="ECO:0000259" key="9">
    <source>
        <dbReference type="PROSITE" id="PS50109"/>
    </source>
</evidence>
<dbReference type="Gene3D" id="3.40.50.2300">
    <property type="match status" value="1"/>
</dbReference>
<dbReference type="Gene3D" id="1.10.287.130">
    <property type="match status" value="1"/>
</dbReference>
<dbReference type="Pfam" id="PF02518">
    <property type="entry name" value="HATPase_c"/>
    <property type="match status" value="1"/>
</dbReference>
<dbReference type="KEGG" id="agv:OJF2_65760"/>
<dbReference type="PROSITE" id="PS50110">
    <property type="entry name" value="RESPONSE_REGULATORY"/>
    <property type="match status" value="1"/>
</dbReference>
<dbReference type="InterPro" id="IPR005467">
    <property type="entry name" value="His_kinase_dom"/>
</dbReference>
<dbReference type="GO" id="GO:0000155">
    <property type="term" value="F:phosphorelay sensor kinase activity"/>
    <property type="evidence" value="ECO:0007669"/>
    <property type="project" value="InterPro"/>
</dbReference>
<dbReference type="Pfam" id="PF00072">
    <property type="entry name" value="Response_reg"/>
    <property type="match status" value="1"/>
</dbReference>
<dbReference type="SMART" id="SM00448">
    <property type="entry name" value="REC"/>
    <property type="match status" value="1"/>
</dbReference>
<dbReference type="EC" id="2.7.13.3" evidence="2"/>
<feature type="coiled-coil region" evidence="7">
    <location>
        <begin position="127"/>
        <end position="157"/>
    </location>
</feature>
<dbReference type="InterPro" id="IPR036890">
    <property type="entry name" value="HATPase_C_sf"/>
</dbReference>
<proteinExistence type="predicted"/>
<evidence type="ECO:0000313" key="12">
    <source>
        <dbReference type="Proteomes" id="UP000324233"/>
    </source>
</evidence>
<dbReference type="PRINTS" id="PR00344">
    <property type="entry name" value="BCTRLSENSOR"/>
</dbReference>
<feature type="region of interest" description="Disordered" evidence="8">
    <location>
        <begin position="389"/>
        <end position="412"/>
    </location>
</feature>
<feature type="domain" description="Response regulatory" evidence="10">
    <location>
        <begin position="7"/>
        <end position="121"/>
    </location>
</feature>
<keyword evidence="4 11" id="KW-0808">Transferase</keyword>
<dbReference type="InterPro" id="IPR036097">
    <property type="entry name" value="HisK_dim/P_sf"/>
</dbReference>
<dbReference type="SUPFAM" id="SSF52172">
    <property type="entry name" value="CheY-like"/>
    <property type="match status" value="1"/>
</dbReference>
<name>A0A5B9WDK7_9BACT</name>
<keyword evidence="5 11" id="KW-0418">Kinase</keyword>